<comment type="subcellular location">
    <subcellularLocation>
        <location evidence="1">Membrane</location>
        <topology evidence="1">Multi-pass membrane protein</topology>
    </subcellularLocation>
</comment>
<dbReference type="PANTHER" id="PTHR24064">
    <property type="entry name" value="SOLUTE CARRIER FAMILY 22 MEMBER"/>
    <property type="match status" value="1"/>
</dbReference>
<dbReference type="PROSITE" id="PS50850">
    <property type="entry name" value="MFS"/>
    <property type="match status" value="1"/>
</dbReference>
<evidence type="ECO:0000256" key="4">
    <source>
        <dbReference type="ARBA" id="ARBA00023136"/>
    </source>
</evidence>
<feature type="transmembrane region" description="Helical" evidence="5">
    <location>
        <begin position="476"/>
        <end position="495"/>
    </location>
</feature>
<feature type="transmembrane region" description="Helical" evidence="5">
    <location>
        <begin position="252"/>
        <end position="270"/>
    </location>
</feature>
<keyword evidence="3 5" id="KW-1133">Transmembrane helix</keyword>
<feature type="transmembrane region" description="Helical" evidence="5">
    <location>
        <begin position="223"/>
        <end position="246"/>
    </location>
</feature>
<dbReference type="Gene3D" id="1.20.1250.20">
    <property type="entry name" value="MFS general substrate transporter like domains"/>
    <property type="match status" value="1"/>
</dbReference>
<keyword evidence="8" id="KW-1185">Reference proteome</keyword>
<keyword evidence="2 5" id="KW-0812">Transmembrane</keyword>
<evidence type="ECO:0000256" key="3">
    <source>
        <dbReference type="ARBA" id="ARBA00022989"/>
    </source>
</evidence>
<evidence type="ECO:0000256" key="2">
    <source>
        <dbReference type="ARBA" id="ARBA00022692"/>
    </source>
</evidence>
<sequence length="520" mass="57574">MADFGKILQSIGEFGLFQKVCLVALCVPNIVLPFHFASVVFVQSDPERHCNTNWILKADPNLTTEEQLNLTLPREEDGAFSRCLMFAPVDWDIEAIRTYGLNETTACDNGWIYKNTLYEATIVTDFDLVCGTSNLVQVAQTVIMAGVLFGCLLFGPFAESFGRRRATQIPGVLMFLFTAVTGLSHDFYLYLVSQFMVGVGYGGFRMNAIILATEWIGMSKRSWGACLSQVFFALGLCVLAGCIYFVRDWRLAQLITAAPLGVVAIYIWYIPESARWLLDGGCIKEAKEELKKAAVINKREVPEYLLQKVVVVTETEKKGGTLTIFKSAVLTKYLIAVVLAWFSLNLTYYCLSFNVGNLGLDIFLTQLIFGASELPAHLLCIWLLEALGRRLCLITTLLGGGLTCLLIIAVGQDKAIFVTLFASLGRIFSNMAGSICSVYVQELFPTSLRQTASGLGNIASRIGGLLSPVVNMLVTYHWFVPIIVYSSAMFVSGLWDSCCQRQEGENCQILLLMWGKERTV</sequence>
<feature type="transmembrane region" description="Helical" evidence="5">
    <location>
        <begin position="138"/>
        <end position="157"/>
    </location>
</feature>
<evidence type="ECO:0000313" key="8">
    <source>
        <dbReference type="Proteomes" id="UP001460270"/>
    </source>
</evidence>
<feature type="transmembrane region" description="Helical" evidence="5">
    <location>
        <begin position="333"/>
        <end position="356"/>
    </location>
</feature>
<gene>
    <name evidence="7" type="ORF">WMY93_000837</name>
</gene>
<feature type="domain" description="Major facilitator superfamily (MFS) profile" evidence="6">
    <location>
        <begin position="83"/>
        <end position="520"/>
    </location>
</feature>
<dbReference type="InterPro" id="IPR036259">
    <property type="entry name" value="MFS_trans_sf"/>
</dbReference>
<dbReference type="InterPro" id="IPR005829">
    <property type="entry name" value="Sugar_transporter_CS"/>
</dbReference>
<evidence type="ECO:0000256" key="5">
    <source>
        <dbReference type="SAM" id="Phobius"/>
    </source>
</evidence>
<accession>A0AAW0QFC3</accession>
<evidence type="ECO:0000259" key="6">
    <source>
        <dbReference type="PROSITE" id="PS50850"/>
    </source>
</evidence>
<dbReference type="AlphaFoldDB" id="A0AAW0QFC3"/>
<feature type="transmembrane region" description="Helical" evidence="5">
    <location>
        <begin position="169"/>
        <end position="189"/>
    </location>
</feature>
<protein>
    <recommendedName>
        <fullName evidence="6">Major facilitator superfamily (MFS) profile domain-containing protein</fullName>
    </recommendedName>
</protein>
<feature type="transmembrane region" description="Helical" evidence="5">
    <location>
        <begin position="391"/>
        <end position="410"/>
    </location>
</feature>
<dbReference type="GO" id="GO:0016020">
    <property type="term" value="C:membrane"/>
    <property type="evidence" value="ECO:0007669"/>
    <property type="project" value="UniProtKB-SubCell"/>
</dbReference>
<feature type="transmembrane region" description="Helical" evidence="5">
    <location>
        <begin position="195"/>
        <end position="216"/>
    </location>
</feature>
<dbReference type="GO" id="GO:0022857">
    <property type="term" value="F:transmembrane transporter activity"/>
    <property type="evidence" value="ECO:0007669"/>
    <property type="project" value="InterPro"/>
</dbReference>
<keyword evidence="4 5" id="KW-0472">Membrane</keyword>
<name>A0AAW0QFC3_9GOBI</name>
<dbReference type="PROSITE" id="PS00217">
    <property type="entry name" value="SUGAR_TRANSPORT_2"/>
    <property type="match status" value="1"/>
</dbReference>
<dbReference type="Proteomes" id="UP001460270">
    <property type="component" value="Unassembled WGS sequence"/>
</dbReference>
<evidence type="ECO:0000256" key="1">
    <source>
        <dbReference type="ARBA" id="ARBA00004141"/>
    </source>
</evidence>
<dbReference type="InterPro" id="IPR005828">
    <property type="entry name" value="MFS_sugar_transport-like"/>
</dbReference>
<dbReference type="Pfam" id="PF00083">
    <property type="entry name" value="Sugar_tr"/>
    <property type="match status" value="1"/>
</dbReference>
<dbReference type="SUPFAM" id="SSF103473">
    <property type="entry name" value="MFS general substrate transporter"/>
    <property type="match status" value="1"/>
</dbReference>
<evidence type="ECO:0000313" key="7">
    <source>
        <dbReference type="EMBL" id="KAK7945109.1"/>
    </source>
</evidence>
<organism evidence="7 8">
    <name type="scientific">Mugilogobius chulae</name>
    <name type="common">yellowstripe goby</name>
    <dbReference type="NCBI Taxonomy" id="88201"/>
    <lineage>
        <taxon>Eukaryota</taxon>
        <taxon>Metazoa</taxon>
        <taxon>Chordata</taxon>
        <taxon>Craniata</taxon>
        <taxon>Vertebrata</taxon>
        <taxon>Euteleostomi</taxon>
        <taxon>Actinopterygii</taxon>
        <taxon>Neopterygii</taxon>
        <taxon>Teleostei</taxon>
        <taxon>Neoteleostei</taxon>
        <taxon>Acanthomorphata</taxon>
        <taxon>Gobiaria</taxon>
        <taxon>Gobiiformes</taxon>
        <taxon>Gobioidei</taxon>
        <taxon>Gobiidae</taxon>
        <taxon>Gobionellinae</taxon>
        <taxon>Mugilogobius</taxon>
    </lineage>
</organism>
<dbReference type="InterPro" id="IPR020846">
    <property type="entry name" value="MFS_dom"/>
</dbReference>
<proteinExistence type="predicted"/>
<reference evidence="8" key="1">
    <citation type="submission" date="2024-04" db="EMBL/GenBank/DDBJ databases">
        <title>Salinicola lusitanus LLJ914,a marine bacterium isolated from the Okinawa Trough.</title>
        <authorList>
            <person name="Li J."/>
        </authorList>
    </citation>
    <scope>NUCLEOTIDE SEQUENCE [LARGE SCALE GENOMIC DNA]</scope>
</reference>
<dbReference type="EMBL" id="JBBPFD010000001">
    <property type="protein sequence ID" value="KAK7945109.1"/>
    <property type="molecule type" value="Genomic_DNA"/>
</dbReference>
<feature type="transmembrane region" description="Helical" evidence="5">
    <location>
        <begin position="362"/>
        <end position="384"/>
    </location>
</feature>
<comment type="caution">
    <text evidence="7">The sequence shown here is derived from an EMBL/GenBank/DDBJ whole genome shotgun (WGS) entry which is preliminary data.</text>
</comment>